<name>A0A1I6TPU0_9FLAO</name>
<dbReference type="InterPro" id="IPR012338">
    <property type="entry name" value="Beta-lactam/transpept-like"/>
</dbReference>
<dbReference type="InterPro" id="IPR001466">
    <property type="entry name" value="Beta-lactam-related"/>
</dbReference>
<keyword evidence="2" id="KW-0472">Membrane</keyword>
<dbReference type="OrthoDB" id="9793489at2"/>
<dbReference type="EMBL" id="FPAG01000006">
    <property type="protein sequence ID" value="SFS91216.1"/>
    <property type="molecule type" value="Genomic_DNA"/>
</dbReference>
<dbReference type="RefSeq" id="WP_083425923.1">
    <property type="nucleotide sequence ID" value="NZ_FPAG01000006.1"/>
</dbReference>
<evidence type="ECO:0000259" key="3">
    <source>
        <dbReference type="Pfam" id="PF00144"/>
    </source>
</evidence>
<dbReference type="PANTHER" id="PTHR46825">
    <property type="entry name" value="D-ALANYL-D-ALANINE-CARBOXYPEPTIDASE/ENDOPEPTIDASE AMPH"/>
    <property type="match status" value="1"/>
</dbReference>
<dbReference type="SUPFAM" id="SSF56601">
    <property type="entry name" value="beta-lactamase/transpeptidase-like"/>
    <property type="match status" value="1"/>
</dbReference>
<evidence type="ECO:0000313" key="5">
    <source>
        <dbReference type="Proteomes" id="UP000183209"/>
    </source>
</evidence>
<feature type="domain" description="Beta-lactamase-related" evidence="3">
    <location>
        <begin position="44"/>
        <end position="316"/>
    </location>
</feature>
<evidence type="ECO:0000313" key="4">
    <source>
        <dbReference type="EMBL" id="SFS91216.1"/>
    </source>
</evidence>
<proteinExistence type="predicted"/>
<dbReference type="Proteomes" id="UP000183209">
    <property type="component" value="Unassembled WGS sequence"/>
</dbReference>
<accession>A0A1I6TPU0</accession>
<comment type="subcellular location">
    <subcellularLocation>
        <location evidence="1">Membrane</location>
    </subcellularLocation>
</comment>
<dbReference type="Gene3D" id="3.40.710.10">
    <property type="entry name" value="DD-peptidase/beta-lactamase superfamily"/>
    <property type="match status" value="1"/>
</dbReference>
<reference evidence="4 5" key="1">
    <citation type="submission" date="2016-10" db="EMBL/GenBank/DDBJ databases">
        <authorList>
            <person name="de Groot N.N."/>
        </authorList>
    </citation>
    <scope>NUCLEOTIDE SEQUENCE [LARGE SCALE GENOMIC DNA]</scope>
    <source>
        <strain evidence="4 5">CGMCC 1.6114</strain>
    </source>
</reference>
<evidence type="ECO:0000256" key="1">
    <source>
        <dbReference type="ARBA" id="ARBA00004370"/>
    </source>
</evidence>
<dbReference type="InterPro" id="IPR050491">
    <property type="entry name" value="AmpC-like"/>
</dbReference>
<protein>
    <submittedName>
        <fullName evidence="4">CubicO group peptidase, beta-lactamase class C family</fullName>
    </submittedName>
</protein>
<organism evidence="4 5">
    <name type="scientific">Zhouia amylolytica</name>
    <dbReference type="NCBI Taxonomy" id="376730"/>
    <lineage>
        <taxon>Bacteria</taxon>
        <taxon>Pseudomonadati</taxon>
        <taxon>Bacteroidota</taxon>
        <taxon>Flavobacteriia</taxon>
        <taxon>Flavobacteriales</taxon>
        <taxon>Flavobacteriaceae</taxon>
        <taxon>Zhouia</taxon>
    </lineage>
</organism>
<gene>
    <name evidence="4" type="ORF">SAMN04487906_2051</name>
</gene>
<dbReference type="PANTHER" id="PTHR46825:SF11">
    <property type="entry name" value="PENICILLIN-BINDING PROTEIN 4"/>
    <property type="match status" value="1"/>
</dbReference>
<evidence type="ECO:0000256" key="2">
    <source>
        <dbReference type="ARBA" id="ARBA00023136"/>
    </source>
</evidence>
<dbReference type="AlphaFoldDB" id="A0A1I6TPU0"/>
<dbReference type="Pfam" id="PF00144">
    <property type="entry name" value="Beta-lactamase"/>
    <property type="match status" value="1"/>
</dbReference>
<sequence>MREFIIIAIFLTSLNIGFCQDTSMNEKLNLTIEAYEKVFGFSGTVKVITDNNNTFEKSYGLANRSFKIKNTPNTRFSINSISKTFTATAILILIEDGRIDIEAPVARYLPNLETNWADNITVHHLLTHTSGLSRESGVQPHDELTFQEQVELVEKQTLLFTPGERYEYSNAGIILLGAIIENVSGMSYQAFINENIIQPLNLNNTGYYRGRNVVSNLAVPYRISSNGLEFAQRSKHYGDNAGGGLYSNPSDLFKFVQGLEDYRILSKKYVDMMFKAHVQSGENDFEGYTWSIKYFGDKKIYFAAGSGYGSKSVIIRMAESGGFIGITSNWGNTPILQLLRDLYLAITNKDVVLPSENKLANPNSYKRQIGTYIFDKKELTKHLGIKRAKIVLHEVDGRLFLDDELLAEEANLLMLTYTNELKIKFNGDKMIINMNDNTIEGVKRHRIN</sequence>
<dbReference type="GO" id="GO:0016020">
    <property type="term" value="C:membrane"/>
    <property type="evidence" value="ECO:0007669"/>
    <property type="project" value="UniProtKB-SubCell"/>
</dbReference>